<evidence type="ECO:0000256" key="2">
    <source>
        <dbReference type="ARBA" id="ARBA00012438"/>
    </source>
</evidence>
<dbReference type="AlphaFoldDB" id="A0A4R6U9S5"/>
<dbReference type="InterPro" id="IPR036890">
    <property type="entry name" value="HATPase_C_sf"/>
</dbReference>
<comment type="catalytic activity">
    <reaction evidence="1">
        <text>ATP + protein L-histidine = ADP + protein N-phospho-L-histidine.</text>
        <dbReference type="EC" id="2.7.13.3"/>
    </reaction>
</comment>
<keyword evidence="6" id="KW-0812">Transmembrane</keyword>
<reference evidence="8 9" key="1">
    <citation type="submission" date="2019-03" db="EMBL/GenBank/DDBJ databases">
        <title>Genomic Encyclopedia of Type Strains, Phase IV (KMG-IV): sequencing the most valuable type-strain genomes for metagenomic binning, comparative biology and taxonomic classification.</title>
        <authorList>
            <person name="Goeker M."/>
        </authorList>
    </citation>
    <scope>NUCLEOTIDE SEQUENCE [LARGE SCALE GENOMIC DNA]</scope>
    <source>
        <strain evidence="8 9">DSM 103792</strain>
    </source>
</reference>
<dbReference type="Proteomes" id="UP000295375">
    <property type="component" value="Unassembled WGS sequence"/>
</dbReference>
<keyword evidence="5" id="KW-0418">Kinase</keyword>
<feature type="transmembrane region" description="Helical" evidence="6">
    <location>
        <begin position="81"/>
        <end position="99"/>
    </location>
</feature>
<dbReference type="PANTHER" id="PTHR43547">
    <property type="entry name" value="TWO-COMPONENT HISTIDINE KINASE"/>
    <property type="match status" value="1"/>
</dbReference>
<dbReference type="Pfam" id="PF00512">
    <property type="entry name" value="HisKA"/>
    <property type="match status" value="1"/>
</dbReference>
<dbReference type="InterPro" id="IPR003594">
    <property type="entry name" value="HATPase_dom"/>
</dbReference>
<accession>A0A4R6U9S5</accession>
<evidence type="ECO:0000259" key="7">
    <source>
        <dbReference type="PROSITE" id="PS50109"/>
    </source>
</evidence>
<dbReference type="PRINTS" id="PR00344">
    <property type="entry name" value="BCTRLSENSOR"/>
</dbReference>
<dbReference type="PANTHER" id="PTHR43547:SF2">
    <property type="entry name" value="HYBRID SIGNAL TRANSDUCTION HISTIDINE KINASE C"/>
    <property type="match status" value="1"/>
</dbReference>
<dbReference type="GO" id="GO:0000155">
    <property type="term" value="F:phosphorelay sensor kinase activity"/>
    <property type="evidence" value="ECO:0007669"/>
    <property type="project" value="InterPro"/>
</dbReference>
<keyword evidence="6" id="KW-1133">Transmembrane helix</keyword>
<evidence type="ECO:0000256" key="4">
    <source>
        <dbReference type="ARBA" id="ARBA00022679"/>
    </source>
</evidence>
<dbReference type="SUPFAM" id="SSF47384">
    <property type="entry name" value="Homodimeric domain of signal transducing histidine kinase"/>
    <property type="match status" value="1"/>
</dbReference>
<dbReference type="Pfam" id="PF02518">
    <property type="entry name" value="HATPase_c"/>
    <property type="match status" value="1"/>
</dbReference>
<evidence type="ECO:0000313" key="8">
    <source>
        <dbReference type="EMBL" id="TDQ43231.1"/>
    </source>
</evidence>
<evidence type="ECO:0000313" key="9">
    <source>
        <dbReference type="Proteomes" id="UP000295375"/>
    </source>
</evidence>
<evidence type="ECO:0000256" key="3">
    <source>
        <dbReference type="ARBA" id="ARBA00022553"/>
    </source>
</evidence>
<organism evidence="8 9">
    <name type="scientific">Permianibacter aggregans</name>
    <dbReference type="NCBI Taxonomy" id="1510150"/>
    <lineage>
        <taxon>Bacteria</taxon>
        <taxon>Pseudomonadati</taxon>
        <taxon>Pseudomonadota</taxon>
        <taxon>Gammaproteobacteria</taxon>
        <taxon>Pseudomonadales</taxon>
        <taxon>Pseudomonadaceae</taxon>
        <taxon>Permianibacter</taxon>
    </lineage>
</organism>
<name>A0A4R6U9S5_9GAMM</name>
<dbReference type="InterPro" id="IPR036097">
    <property type="entry name" value="HisK_dim/P_sf"/>
</dbReference>
<comment type="caution">
    <text evidence="8">The sequence shown here is derived from an EMBL/GenBank/DDBJ whole genome shotgun (WGS) entry which is preliminary data.</text>
</comment>
<gene>
    <name evidence="8" type="ORF">EV696_13129</name>
</gene>
<feature type="domain" description="Histidine kinase" evidence="7">
    <location>
        <begin position="204"/>
        <end position="422"/>
    </location>
</feature>
<keyword evidence="3" id="KW-0597">Phosphoprotein</keyword>
<dbReference type="GO" id="GO:0005886">
    <property type="term" value="C:plasma membrane"/>
    <property type="evidence" value="ECO:0007669"/>
    <property type="project" value="UniProtKB-ARBA"/>
</dbReference>
<feature type="transmembrane region" description="Helical" evidence="6">
    <location>
        <begin position="27"/>
        <end position="48"/>
    </location>
</feature>
<dbReference type="EC" id="2.7.13.3" evidence="2"/>
<evidence type="ECO:0000256" key="5">
    <source>
        <dbReference type="ARBA" id="ARBA00022777"/>
    </source>
</evidence>
<dbReference type="InterPro" id="IPR003661">
    <property type="entry name" value="HisK_dim/P_dom"/>
</dbReference>
<dbReference type="RefSeq" id="WP_133593742.1">
    <property type="nucleotide sequence ID" value="NZ_CP037953.1"/>
</dbReference>
<dbReference type="SMART" id="SM00387">
    <property type="entry name" value="HATPase_c"/>
    <property type="match status" value="1"/>
</dbReference>
<evidence type="ECO:0000256" key="6">
    <source>
        <dbReference type="SAM" id="Phobius"/>
    </source>
</evidence>
<dbReference type="FunFam" id="3.30.565.10:FF:000006">
    <property type="entry name" value="Sensor histidine kinase WalK"/>
    <property type="match status" value="1"/>
</dbReference>
<dbReference type="PROSITE" id="PS50109">
    <property type="entry name" value="HIS_KIN"/>
    <property type="match status" value="1"/>
</dbReference>
<dbReference type="InterPro" id="IPR004358">
    <property type="entry name" value="Sig_transdc_His_kin-like_C"/>
</dbReference>
<dbReference type="EMBL" id="SNYM01000031">
    <property type="protein sequence ID" value="TDQ43231.1"/>
    <property type="molecule type" value="Genomic_DNA"/>
</dbReference>
<dbReference type="OrthoDB" id="9810730at2"/>
<feature type="transmembrane region" description="Helical" evidence="6">
    <location>
        <begin position="129"/>
        <end position="147"/>
    </location>
</feature>
<dbReference type="Gene3D" id="1.10.287.130">
    <property type="match status" value="1"/>
</dbReference>
<feature type="transmembrane region" description="Helical" evidence="6">
    <location>
        <begin position="54"/>
        <end position="76"/>
    </location>
</feature>
<keyword evidence="4" id="KW-0808">Transferase</keyword>
<protein>
    <recommendedName>
        <fullName evidence="2">histidine kinase</fullName>
        <ecNumber evidence="2">2.7.13.3</ecNumber>
    </recommendedName>
</protein>
<dbReference type="CDD" id="cd00082">
    <property type="entry name" value="HisKA"/>
    <property type="match status" value="1"/>
</dbReference>
<evidence type="ECO:0000256" key="1">
    <source>
        <dbReference type="ARBA" id="ARBA00000085"/>
    </source>
</evidence>
<feature type="transmembrane region" description="Helical" evidence="6">
    <location>
        <begin position="159"/>
        <end position="180"/>
    </location>
</feature>
<proteinExistence type="predicted"/>
<sequence length="433" mass="48903">MWLLALLDHFIPPGTITSANEGRRVRLMVGMLFYGIVVILLSILVRWLNEGWTAALGVVSITGLLFFVMLAAFWLWRNRQLVADMMIISVLLAIGGIAYFDGGLYSRSMTWLAIIPLVANFLGGRIRAWFALFLVAVELAILFWLHQRGAISSLSDSPIFGRTFAFFASTALVSVLAQLYEATRKQIERDRELLDEMQRQWVSVVSHELRTPLTATHSSLSLLVNTMLHDIPANAREMLQIAYRNNQRLTRLVNDVMDMERLRMGKLRLRYEQCNLQQLVEEAVKTFENLSQKKALVFKLDLAPVVSFEADPDRITQVIHNLLSNAIKFSPAHGVISVRLLQHNSNVEIEVHDQGEGVAEEFVEELFKPFTQQNKHDARAHEGSGLGLYISHAIVAMHQGELRYRPGEKGGATFVVSLPAKQISEENQRNAKT</sequence>
<dbReference type="Gene3D" id="3.30.565.10">
    <property type="entry name" value="Histidine kinase-like ATPase, C-terminal domain"/>
    <property type="match status" value="1"/>
</dbReference>
<dbReference type="InterPro" id="IPR005467">
    <property type="entry name" value="His_kinase_dom"/>
</dbReference>
<keyword evidence="6" id="KW-0472">Membrane</keyword>
<keyword evidence="9" id="KW-1185">Reference proteome</keyword>
<dbReference type="SMART" id="SM00388">
    <property type="entry name" value="HisKA"/>
    <property type="match status" value="1"/>
</dbReference>
<dbReference type="SUPFAM" id="SSF55874">
    <property type="entry name" value="ATPase domain of HSP90 chaperone/DNA topoisomerase II/histidine kinase"/>
    <property type="match status" value="1"/>
</dbReference>